<comment type="caution">
    <text evidence="2">The sequence shown here is derived from an EMBL/GenBank/DDBJ whole genome shotgun (WGS) entry which is preliminary data.</text>
</comment>
<protein>
    <recommendedName>
        <fullName evidence="1">Tli3-like domain-containing protein</fullName>
    </recommendedName>
</protein>
<dbReference type="EMBL" id="JAMGZK010000033">
    <property type="protein sequence ID" value="MCU6662919.1"/>
    <property type="molecule type" value="Genomic_DNA"/>
</dbReference>
<dbReference type="RefSeq" id="WP_271280710.1">
    <property type="nucleotide sequence ID" value="NZ_JAMGZK010000033.1"/>
</dbReference>
<sequence>MKTKTLVIIGVVCSFFILGLFILSNLPTVGGSFGYGMARPVKADNDDRVVVTDAPPQVVFRIDDHRFLTLENYIACDKSGQIYYHDTKMGIKTRVDTVNRDYRKDDGTLIKNYLVGDEQIQLKNVENGIMAYGGILLYDATNGALAFPYVNNTWSGCDNNLGCYQGAMVSTDEGRTFYDRIYDRSSSHPNSGTVFTVDNSAFYRGDNYAYGLKIVPFDYGELTGVASLTQNVTENRDVKFNKESLKNRKYDIRFHCDSTVKPTKIRFVKFKRSVG</sequence>
<evidence type="ECO:0000313" key="2">
    <source>
        <dbReference type="EMBL" id="MCU6662919.1"/>
    </source>
</evidence>
<dbReference type="Proteomes" id="UP001063816">
    <property type="component" value="Unassembled WGS sequence"/>
</dbReference>
<evidence type="ECO:0000259" key="1">
    <source>
        <dbReference type="Pfam" id="PF24316"/>
    </source>
</evidence>
<accession>A0A9J6PRB3</accession>
<feature type="domain" description="Tli3-like" evidence="1">
    <location>
        <begin position="53"/>
        <end position="201"/>
    </location>
</feature>
<dbReference type="AlphaFoldDB" id="A0A9J6PRB3"/>
<name>A0A9J6PRB3_9ENTR</name>
<keyword evidence="3" id="KW-1185">Reference proteome</keyword>
<gene>
    <name evidence="2" type="ORF">M8014_00960</name>
</gene>
<dbReference type="Pfam" id="PF24316">
    <property type="entry name" value="Tli3"/>
    <property type="match status" value="1"/>
</dbReference>
<dbReference type="InterPro" id="IPR057562">
    <property type="entry name" value="Tli3-like_dom"/>
</dbReference>
<evidence type="ECO:0000313" key="3">
    <source>
        <dbReference type="Proteomes" id="UP001063816"/>
    </source>
</evidence>
<proteinExistence type="predicted"/>
<organism evidence="2 3">
    <name type="scientific">Silvania hatchlandensis</name>
    <dbReference type="NCBI Taxonomy" id="2926469"/>
    <lineage>
        <taxon>Bacteria</taxon>
        <taxon>Pseudomonadati</taxon>
        <taxon>Pseudomonadota</taxon>
        <taxon>Gammaproteobacteria</taxon>
        <taxon>Enterobacterales</taxon>
        <taxon>Enterobacteriaceae</taxon>
        <taxon>Silvania</taxon>
    </lineage>
</organism>
<reference evidence="2" key="1">
    <citation type="submission" date="2022-05" db="EMBL/GenBank/DDBJ databases">
        <title>Description of a novel species of Leclercia; Leclercia tamurae and the Proposal for a Novel Genus Silvania gen. nov. Containing Two Novel Species Silvania hatchlandensis sp. nov. and Silvania confinis sp. nov. Isolated from the Rhizosphere of Oak.</title>
        <authorList>
            <person name="Maddock D.W."/>
            <person name="Brady C.L."/>
            <person name="Denman S."/>
            <person name="Arnold D."/>
        </authorList>
    </citation>
    <scope>NUCLEOTIDE SEQUENCE</scope>
    <source>
        <strain evidence="2">H19S6</strain>
    </source>
</reference>